<dbReference type="Proteomes" id="UP000186817">
    <property type="component" value="Unassembled WGS sequence"/>
</dbReference>
<evidence type="ECO:0000313" key="3">
    <source>
        <dbReference type="Proteomes" id="UP000186817"/>
    </source>
</evidence>
<protein>
    <submittedName>
        <fullName evidence="2">Uncharacterized protein</fullName>
    </submittedName>
</protein>
<name>A0A1Q9DV62_SYMMI</name>
<proteinExistence type="predicted"/>
<sequence length="114" mass="12135">MPAMDGGGDMTVMLLDGQDAHGAPDNGVDCEAKLKSGHEVGDGADRVDGGNGNDARHGDGAGVTIMTMMTNTCKGMSACSLKVVWGIRAQVKWLLEKDQGLQRSDFPVFWDPRR</sequence>
<gene>
    <name evidence="2" type="ORF">AK812_SmicGene18420</name>
</gene>
<dbReference type="EMBL" id="LSRX01000375">
    <property type="protein sequence ID" value="OLP99060.1"/>
    <property type="molecule type" value="Genomic_DNA"/>
</dbReference>
<dbReference type="AlphaFoldDB" id="A0A1Q9DV62"/>
<evidence type="ECO:0000313" key="2">
    <source>
        <dbReference type="EMBL" id="OLP99060.1"/>
    </source>
</evidence>
<reference evidence="2 3" key="1">
    <citation type="submission" date="2016-02" db="EMBL/GenBank/DDBJ databases">
        <title>Genome analysis of coral dinoflagellate symbionts highlights evolutionary adaptations to a symbiotic lifestyle.</title>
        <authorList>
            <person name="Aranda M."/>
            <person name="Li Y."/>
            <person name="Liew Y.J."/>
            <person name="Baumgarten S."/>
            <person name="Simakov O."/>
            <person name="Wilson M."/>
            <person name="Piel J."/>
            <person name="Ashoor H."/>
            <person name="Bougouffa S."/>
            <person name="Bajic V.B."/>
            <person name="Ryu T."/>
            <person name="Ravasi T."/>
            <person name="Bayer T."/>
            <person name="Micklem G."/>
            <person name="Kim H."/>
            <person name="Bhak J."/>
            <person name="Lajeunesse T.C."/>
            <person name="Voolstra C.R."/>
        </authorList>
    </citation>
    <scope>NUCLEOTIDE SEQUENCE [LARGE SCALE GENOMIC DNA]</scope>
    <source>
        <strain evidence="2 3">CCMP2467</strain>
    </source>
</reference>
<keyword evidence="3" id="KW-1185">Reference proteome</keyword>
<feature type="region of interest" description="Disordered" evidence="1">
    <location>
        <begin position="37"/>
        <end position="57"/>
    </location>
</feature>
<evidence type="ECO:0000256" key="1">
    <source>
        <dbReference type="SAM" id="MobiDB-lite"/>
    </source>
</evidence>
<accession>A0A1Q9DV62</accession>
<organism evidence="2 3">
    <name type="scientific">Symbiodinium microadriaticum</name>
    <name type="common">Dinoflagellate</name>
    <name type="synonym">Zooxanthella microadriatica</name>
    <dbReference type="NCBI Taxonomy" id="2951"/>
    <lineage>
        <taxon>Eukaryota</taxon>
        <taxon>Sar</taxon>
        <taxon>Alveolata</taxon>
        <taxon>Dinophyceae</taxon>
        <taxon>Suessiales</taxon>
        <taxon>Symbiodiniaceae</taxon>
        <taxon>Symbiodinium</taxon>
    </lineage>
</organism>
<comment type="caution">
    <text evidence="2">The sequence shown here is derived from an EMBL/GenBank/DDBJ whole genome shotgun (WGS) entry which is preliminary data.</text>
</comment>